<sequence length="360" mass="41091">MAYYSCGNYEANFGEYDQTPYYDSSHDYVPSQSLEAHPSYAYAYTDYNSYQYDSAPWYGAYEPEFGHPNVAYSSYTFSEPNYVEYALNPYGDDYSTVKTRFIVSYSVSEFKDDTEFEEYDPTPYGGGYDPVATYGKPLPPSEGICYPRSLEAPNNQSLNNFSYGSIELPNGKRVDEPVEKPSNGSKAAAVKDGEQRTQGRTEDVNTGSNDKPLETNRGEESKDDHPDVHSSHGNGAIGDTNGTSEYEKRVSQIPPGYGLEAMDLCESLFGYWPCLARAKRENDYYHRNCYDSHGACRKWSNENRLWETTADYLFGSSYPYGERWSNGGIYENPIFNYERHYQGQLVSRQVEHQEEHSWLN</sequence>
<accession>A0ABR2RNN2</accession>
<feature type="compositionally biased region" description="Basic and acidic residues" evidence="1">
    <location>
        <begin position="211"/>
        <end position="230"/>
    </location>
</feature>
<comment type="caution">
    <text evidence="2">The sequence shown here is derived from an EMBL/GenBank/DDBJ whole genome shotgun (WGS) entry which is preliminary data.</text>
</comment>
<name>A0ABR2RNN2_9ROSI</name>
<organism evidence="2 3">
    <name type="scientific">Hibiscus sabdariffa</name>
    <name type="common">roselle</name>
    <dbReference type="NCBI Taxonomy" id="183260"/>
    <lineage>
        <taxon>Eukaryota</taxon>
        <taxon>Viridiplantae</taxon>
        <taxon>Streptophyta</taxon>
        <taxon>Embryophyta</taxon>
        <taxon>Tracheophyta</taxon>
        <taxon>Spermatophyta</taxon>
        <taxon>Magnoliopsida</taxon>
        <taxon>eudicotyledons</taxon>
        <taxon>Gunneridae</taxon>
        <taxon>Pentapetalae</taxon>
        <taxon>rosids</taxon>
        <taxon>malvids</taxon>
        <taxon>Malvales</taxon>
        <taxon>Malvaceae</taxon>
        <taxon>Malvoideae</taxon>
        <taxon>Hibiscus</taxon>
    </lineage>
</organism>
<proteinExistence type="predicted"/>
<dbReference type="EMBL" id="JBBPBN010000021">
    <property type="protein sequence ID" value="KAK9014379.1"/>
    <property type="molecule type" value="Genomic_DNA"/>
</dbReference>
<dbReference type="PANTHER" id="PTHR33971:SF3">
    <property type="entry name" value="UBIQUITIN CARBOXYL-TERMINAL HYDROLASE 36"/>
    <property type="match status" value="1"/>
</dbReference>
<evidence type="ECO:0000313" key="2">
    <source>
        <dbReference type="EMBL" id="KAK9014379.1"/>
    </source>
</evidence>
<reference evidence="2 3" key="1">
    <citation type="journal article" date="2024" name="G3 (Bethesda)">
        <title>Genome assembly of Hibiscus sabdariffa L. provides insights into metabolisms of medicinal natural products.</title>
        <authorList>
            <person name="Kim T."/>
        </authorList>
    </citation>
    <scope>NUCLEOTIDE SEQUENCE [LARGE SCALE GENOMIC DNA]</scope>
    <source>
        <strain evidence="2">TK-2024</strain>
        <tissue evidence="2">Old leaves</tissue>
    </source>
</reference>
<dbReference type="InterPro" id="IPR038943">
    <property type="entry name" value="PLDrp1-like"/>
</dbReference>
<feature type="compositionally biased region" description="Basic and acidic residues" evidence="1">
    <location>
        <begin position="189"/>
        <end position="203"/>
    </location>
</feature>
<gene>
    <name evidence="2" type="ORF">V6N11_005540</name>
</gene>
<keyword evidence="3" id="KW-1185">Reference proteome</keyword>
<dbReference type="Proteomes" id="UP001396334">
    <property type="component" value="Unassembled WGS sequence"/>
</dbReference>
<feature type="compositionally biased region" description="Basic and acidic residues" evidence="1">
    <location>
        <begin position="170"/>
        <end position="179"/>
    </location>
</feature>
<protein>
    <submittedName>
        <fullName evidence="2">Uncharacterized protein</fullName>
    </submittedName>
</protein>
<evidence type="ECO:0000313" key="3">
    <source>
        <dbReference type="Proteomes" id="UP001396334"/>
    </source>
</evidence>
<dbReference type="PANTHER" id="PTHR33971">
    <property type="entry name" value="OS06G0232000 PROTEIN"/>
    <property type="match status" value="1"/>
</dbReference>
<feature type="region of interest" description="Disordered" evidence="1">
    <location>
        <begin position="170"/>
        <end position="245"/>
    </location>
</feature>
<evidence type="ECO:0000256" key="1">
    <source>
        <dbReference type="SAM" id="MobiDB-lite"/>
    </source>
</evidence>